<organism evidence="3 4">
    <name type="scientific">Kingella potus</name>
    <dbReference type="NCBI Taxonomy" id="265175"/>
    <lineage>
        <taxon>Bacteria</taxon>
        <taxon>Pseudomonadati</taxon>
        <taxon>Pseudomonadota</taxon>
        <taxon>Betaproteobacteria</taxon>
        <taxon>Neisseriales</taxon>
        <taxon>Neisseriaceae</taxon>
        <taxon>Kingella</taxon>
    </lineage>
</organism>
<keyword evidence="2" id="KW-0732">Signal</keyword>
<evidence type="ECO:0008006" key="5">
    <source>
        <dbReference type="Google" id="ProtNLM"/>
    </source>
</evidence>
<dbReference type="Proteomes" id="UP000254293">
    <property type="component" value="Unassembled WGS sequence"/>
</dbReference>
<sequence>MKPALLSALFAALVLPAAARAADAFDTERLQRSCTLQRESLLRERNGTPACDELKKQRKKSKAAPAGRPSEKNKRSADTDRKSR</sequence>
<accession>A0A377QYR6</accession>
<name>A0A377QYR6_9NEIS</name>
<feature type="chain" id="PRO_5016730225" description="PsiF repeat" evidence="2">
    <location>
        <begin position="22"/>
        <end position="84"/>
    </location>
</feature>
<dbReference type="RefSeq" id="WP_115307347.1">
    <property type="nucleotide sequence ID" value="NZ_CP091516.1"/>
</dbReference>
<evidence type="ECO:0000256" key="1">
    <source>
        <dbReference type="SAM" id="MobiDB-lite"/>
    </source>
</evidence>
<feature type="signal peptide" evidence="2">
    <location>
        <begin position="1"/>
        <end position="21"/>
    </location>
</feature>
<dbReference type="AlphaFoldDB" id="A0A377QYR6"/>
<evidence type="ECO:0000313" key="3">
    <source>
        <dbReference type="EMBL" id="STR00009.1"/>
    </source>
</evidence>
<proteinExistence type="predicted"/>
<dbReference type="OrthoDB" id="8603953at2"/>
<gene>
    <name evidence="3" type="ORF">NCTC13336_00197</name>
</gene>
<keyword evidence="4" id="KW-1185">Reference proteome</keyword>
<protein>
    <recommendedName>
        <fullName evidence="5">PsiF repeat</fullName>
    </recommendedName>
</protein>
<evidence type="ECO:0000256" key="2">
    <source>
        <dbReference type="SAM" id="SignalP"/>
    </source>
</evidence>
<feature type="compositionally biased region" description="Basic and acidic residues" evidence="1">
    <location>
        <begin position="69"/>
        <end position="84"/>
    </location>
</feature>
<evidence type="ECO:0000313" key="4">
    <source>
        <dbReference type="Proteomes" id="UP000254293"/>
    </source>
</evidence>
<dbReference type="EMBL" id="UGJJ01000001">
    <property type="protein sequence ID" value="STR00009.1"/>
    <property type="molecule type" value="Genomic_DNA"/>
</dbReference>
<reference evidence="3 4" key="1">
    <citation type="submission" date="2018-06" db="EMBL/GenBank/DDBJ databases">
        <authorList>
            <consortium name="Pathogen Informatics"/>
            <person name="Doyle S."/>
        </authorList>
    </citation>
    <scope>NUCLEOTIDE SEQUENCE [LARGE SCALE GENOMIC DNA]</scope>
    <source>
        <strain evidence="3 4">NCTC13336</strain>
    </source>
</reference>
<feature type="region of interest" description="Disordered" evidence="1">
    <location>
        <begin position="44"/>
        <end position="84"/>
    </location>
</feature>